<gene>
    <name evidence="1" type="ORF">Ahy_B10g102227</name>
</gene>
<dbReference type="AlphaFoldDB" id="A0A444X1I8"/>
<reference evidence="1 2" key="1">
    <citation type="submission" date="2019-01" db="EMBL/GenBank/DDBJ databases">
        <title>Sequencing of cultivated peanut Arachis hypogaea provides insights into genome evolution and oil improvement.</title>
        <authorList>
            <person name="Chen X."/>
        </authorList>
    </citation>
    <scope>NUCLEOTIDE SEQUENCE [LARGE SCALE GENOMIC DNA]</scope>
    <source>
        <strain evidence="2">cv. Fuhuasheng</strain>
        <tissue evidence="1">Leaves</tissue>
    </source>
</reference>
<comment type="caution">
    <text evidence="1">The sequence shown here is derived from an EMBL/GenBank/DDBJ whole genome shotgun (WGS) entry which is preliminary data.</text>
</comment>
<protein>
    <submittedName>
        <fullName evidence="1">Uncharacterized protein</fullName>
    </submittedName>
</protein>
<dbReference type="Proteomes" id="UP000289738">
    <property type="component" value="Chromosome B10"/>
</dbReference>
<name>A0A444X1I8_ARAHY</name>
<organism evidence="1 2">
    <name type="scientific">Arachis hypogaea</name>
    <name type="common">Peanut</name>
    <dbReference type="NCBI Taxonomy" id="3818"/>
    <lineage>
        <taxon>Eukaryota</taxon>
        <taxon>Viridiplantae</taxon>
        <taxon>Streptophyta</taxon>
        <taxon>Embryophyta</taxon>
        <taxon>Tracheophyta</taxon>
        <taxon>Spermatophyta</taxon>
        <taxon>Magnoliopsida</taxon>
        <taxon>eudicotyledons</taxon>
        <taxon>Gunneridae</taxon>
        <taxon>Pentapetalae</taxon>
        <taxon>rosids</taxon>
        <taxon>fabids</taxon>
        <taxon>Fabales</taxon>
        <taxon>Fabaceae</taxon>
        <taxon>Papilionoideae</taxon>
        <taxon>50 kb inversion clade</taxon>
        <taxon>dalbergioids sensu lato</taxon>
        <taxon>Dalbergieae</taxon>
        <taxon>Pterocarpus clade</taxon>
        <taxon>Arachis</taxon>
    </lineage>
</organism>
<keyword evidence="2" id="KW-1185">Reference proteome</keyword>
<evidence type="ECO:0000313" key="1">
    <source>
        <dbReference type="EMBL" id="RYQ83519.1"/>
    </source>
</evidence>
<evidence type="ECO:0000313" key="2">
    <source>
        <dbReference type="Proteomes" id="UP000289738"/>
    </source>
</evidence>
<sequence length="60" mass="6543">MAISCSQGLGSMAASPATCLTESCTQIRIFNEEYRAHIYPISDIRSANVQIGSKRKNCGY</sequence>
<dbReference type="EMBL" id="SDMP01000020">
    <property type="protein sequence ID" value="RYQ83519.1"/>
    <property type="molecule type" value="Genomic_DNA"/>
</dbReference>
<accession>A0A444X1I8</accession>
<proteinExistence type="predicted"/>